<dbReference type="GO" id="GO:0006508">
    <property type="term" value="P:proteolysis"/>
    <property type="evidence" value="ECO:0007669"/>
    <property type="project" value="UniProtKB-KW"/>
</dbReference>
<keyword evidence="3" id="KW-0645">Protease</keyword>
<keyword evidence="8" id="KW-0464">Manganese</keyword>
<evidence type="ECO:0000313" key="17">
    <source>
        <dbReference type="EMBL" id="KAI6650715.1"/>
    </source>
</evidence>
<feature type="domain" description="Aminopeptidase P N-terminal" evidence="16">
    <location>
        <begin position="17"/>
        <end position="156"/>
    </location>
</feature>
<keyword evidence="18" id="KW-1185">Reference proteome</keyword>
<dbReference type="SMART" id="SM01011">
    <property type="entry name" value="AMP_N"/>
    <property type="match status" value="1"/>
</dbReference>
<dbReference type="SUPFAM" id="SSF53092">
    <property type="entry name" value="Creatinase/prolidase N-terminal domain"/>
    <property type="match status" value="1"/>
</dbReference>
<protein>
    <recommendedName>
        <fullName evidence="11">Xaa-Pro dipeptidase</fullName>
        <ecNumber evidence="10">3.4.13.9</ecNumber>
    </recommendedName>
    <alternativeName>
        <fullName evidence="14">Imidodipeptidase</fullName>
    </alternativeName>
    <alternativeName>
        <fullName evidence="12">Peptidase D</fullName>
    </alternativeName>
    <alternativeName>
        <fullName evidence="13">Proline dipeptidase</fullName>
    </alternativeName>
</protein>
<sequence length="485" mass="54071">MAEVSPQPVFNIGPYSVPMSLHADNRSRLCSSLKSQTAMKLPNSSCILLQGGEQTTLYCTDRDVLFRQESYFHWCFGVTEADCLAAIQVDTGYTVLFIPRLPAVYATWMGDIHPPSHFKDKYAIQEVQYTDQIADYFKHTNPSLILTLYGINTDSRQYCREATFLGISEYTVNNTLLHPVIAECRVIKSDAEISLLRYVNQVSSQAHKAVMRAVRPGMKEYKLESLFQHVCYNEGGCRHVSYTCIAASGCNASVLHYGHAGAPNDRLIEDGDMCLFDMGGEYHCYTSDITCSFPANGKFSPEQKLIYNAVLRSSRAVMSAAKSGVPWIDMHQLAERVVLEDLKSAGLLKGDIDAMMSCHLGAVFMPHGLGHFMGCDTHDVGGYLEGCPVRPKAPGMRSLRTARTLKAGMVITIEPGCYFIKHLLDEAKSDANTAYFLVNEQIDKFEKFGGVRIEDNVVIREEGIEVLTQVPREVEDIEKWMNGTD</sequence>
<comment type="catalytic activity">
    <reaction evidence="15">
        <text>Xaa-L-Pro dipeptide + H2O = an L-alpha-amino acid + L-proline</text>
        <dbReference type="Rhea" id="RHEA:76407"/>
        <dbReference type="ChEBI" id="CHEBI:15377"/>
        <dbReference type="ChEBI" id="CHEBI:59869"/>
        <dbReference type="ChEBI" id="CHEBI:60039"/>
        <dbReference type="ChEBI" id="CHEBI:195196"/>
        <dbReference type="EC" id="3.4.13.9"/>
    </reaction>
</comment>
<evidence type="ECO:0000256" key="9">
    <source>
        <dbReference type="ARBA" id="ARBA00043990"/>
    </source>
</evidence>
<evidence type="ECO:0000256" key="8">
    <source>
        <dbReference type="ARBA" id="ARBA00023211"/>
    </source>
</evidence>
<evidence type="ECO:0000256" key="4">
    <source>
        <dbReference type="ARBA" id="ARBA00022723"/>
    </source>
</evidence>
<comment type="similarity">
    <text evidence="9">Belongs to the peptidase M24B family. Eukaryotic-type prolidase subfamily.</text>
</comment>
<dbReference type="InterPro" id="IPR036005">
    <property type="entry name" value="Creatinase/aminopeptidase-like"/>
</dbReference>
<dbReference type="InterPro" id="IPR007865">
    <property type="entry name" value="Aminopep_P_N"/>
</dbReference>
<evidence type="ECO:0000256" key="1">
    <source>
        <dbReference type="ARBA" id="ARBA00001936"/>
    </source>
</evidence>
<evidence type="ECO:0000259" key="16">
    <source>
        <dbReference type="SMART" id="SM01011"/>
    </source>
</evidence>
<evidence type="ECO:0000256" key="3">
    <source>
        <dbReference type="ARBA" id="ARBA00022670"/>
    </source>
</evidence>
<proteinExistence type="inferred from homology"/>
<reference evidence="17 18" key="1">
    <citation type="journal article" date="2023" name="BMC Biol.">
        <title>The compact genome of the sponge Oopsacas minuta (Hexactinellida) is lacking key metazoan core genes.</title>
        <authorList>
            <person name="Santini S."/>
            <person name="Schenkelaars Q."/>
            <person name="Jourda C."/>
            <person name="Duchesne M."/>
            <person name="Belahbib H."/>
            <person name="Rocher C."/>
            <person name="Selva M."/>
            <person name="Riesgo A."/>
            <person name="Vervoort M."/>
            <person name="Leys S.P."/>
            <person name="Kodjabachian L."/>
            <person name="Le Bivic A."/>
            <person name="Borchiellini C."/>
            <person name="Claverie J.M."/>
            <person name="Renard E."/>
        </authorList>
    </citation>
    <scope>NUCLEOTIDE SEQUENCE [LARGE SCALE GENOMIC DNA]</scope>
    <source>
        <strain evidence="17">SPO-2</strain>
    </source>
</reference>
<dbReference type="Proteomes" id="UP001165289">
    <property type="component" value="Unassembled WGS sequence"/>
</dbReference>
<evidence type="ECO:0000256" key="2">
    <source>
        <dbReference type="ARBA" id="ARBA00011738"/>
    </source>
</evidence>
<evidence type="ECO:0000256" key="12">
    <source>
        <dbReference type="ARBA" id="ARBA00044252"/>
    </source>
</evidence>
<comment type="cofactor">
    <cofactor evidence="1">
        <name>Mn(2+)</name>
        <dbReference type="ChEBI" id="CHEBI:29035"/>
    </cofactor>
</comment>
<dbReference type="PANTHER" id="PTHR48480">
    <property type="match status" value="1"/>
</dbReference>
<evidence type="ECO:0000256" key="5">
    <source>
        <dbReference type="ARBA" id="ARBA00022801"/>
    </source>
</evidence>
<dbReference type="FunFam" id="3.90.230.10:FF:000002">
    <property type="entry name" value="Xaa-Pro aminopeptidase 3"/>
    <property type="match status" value="1"/>
</dbReference>
<keyword evidence="6" id="KW-0224">Dipeptidase</keyword>
<evidence type="ECO:0000256" key="10">
    <source>
        <dbReference type="ARBA" id="ARBA00044051"/>
    </source>
</evidence>
<evidence type="ECO:0000256" key="7">
    <source>
        <dbReference type="ARBA" id="ARBA00023049"/>
    </source>
</evidence>
<evidence type="ECO:0000313" key="18">
    <source>
        <dbReference type="Proteomes" id="UP001165289"/>
    </source>
</evidence>
<evidence type="ECO:0000256" key="14">
    <source>
        <dbReference type="ARBA" id="ARBA00044351"/>
    </source>
</evidence>
<evidence type="ECO:0000256" key="13">
    <source>
        <dbReference type="ARBA" id="ARBA00044284"/>
    </source>
</evidence>
<dbReference type="Gene3D" id="3.40.350.10">
    <property type="entry name" value="Creatinase/prolidase N-terminal domain"/>
    <property type="match status" value="1"/>
</dbReference>
<evidence type="ECO:0000256" key="6">
    <source>
        <dbReference type="ARBA" id="ARBA00022997"/>
    </source>
</evidence>
<dbReference type="GO" id="GO:0102009">
    <property type="term" value="F:proline dipeptidase activity"/>
    <property type="evidence" value="ECO:0007669"/>
    <property type="project" value="UniProtKB-EC"/>
</dbReference>
<dbReference type="AlphaFoldDB" id="A0AAV7JP90"/>
<dbReference type="GO" id="GO:0070006">
    <property type="term" value="F:metalloaminopeptidase activity"/>
    <property type="evidence" value="ECO:0007669"/>
    <property type="project" value="InterPro"/>
</dbReference>
<evidence type="ECO:0000256" key="15">
    <source>
        <dbReference type="ARBA" id="ARBA00048994"/>
    </source>
</evidence>
<dbReference type="InterPro" id="IPR000994">
    <property type="entry name" value="Pept_M24"/>
</dbReference>
<dbReference type="GO" id="GO:0030145">
    <property type="term" value="F:manganese ion binding"/>
    <property type="evidence" value="ECO:0007669"/>
    <property type="project" value="InterPro"/>
</dbReference>
<dbReference type="InterPro" id="IPR029149">
    <property type="entry name" value="Creatin/AminoP/Spt16_N"/>
</dbReference>
<name>A0AAV7JP90_9METZ</name>
<keyword evidence="5" id="KW-0378">Hydrolase</keyword>
<dbReference type="InterPro" id="IPR052433">
    <property type="entry name" value="X-Pro_dipept-like"/>
</dbReference>
<dbReference type="EC" id="3.4.13.9" evidence="10"/>
<keyword evidence="4" id="KW-0479">Metal-binding</keyword>
<dbReference type="Pfam" id="PF00557">
    <property type="entry name" value="Peptidase_M24"/>
    <property type="match status" value="1"/>
</dbReference>
<evidence type="ECO:0000256" key="11">
    <source>
        <dbReference type="ARBA" id="ARBA00044141"/>
    </source>
</evidence>
<dbReference type="EMBL" id="JAKMXF010000310">
    <property type="protein sequence ID" value="KAI6650715.1"/>
    <property type="molecule type" value="Genomic_DNA"/>
</dbReference>
<dbReference type="Gene3D" id="3.90.230.10">
    <property type="entry name" value="Creatinase/methionine aminopeptidase superfamily"/>
    <property type="match status" value="1"/>
</dbReference>
<keyword evidence="7" id="KW-0482">Metalloprotease</keyword>
<gene>
    <name evidence="17" type="ORF">LOD99_7766</name>
</gene>
<dbReference type="PANTHER" id="PTHR48480:SF2">
    <property type="entry name" value="PEPTIDASE D"/>
    <property type="match status" value="1"/>
</dbReference>
<accession>A0AAV7JP90</accession>
<comment type="subunit">
    <text evidence="2">Homodimer.</text>
</comment>
<dbReference type="Pfam" id="PF05195">
    <property type="entry name" value="AMP_N"/>
    <property type="match status" value="1"/>
</dbReference>
<comment type="caution">
    <text evidence="17">The sequence shown here is derived from an EMBL/GenBank/DDBJ whole genome shotgun (WGS) entry which is preliminary data.</text>
</comment>
<organism evidence="17 18">
    <name type="scientific">Oopsacas minuta</name>
    <dbReference type="NCBI Taxonomy" id="111878"/>
    <lineage>
        <taxon>Eukaryota</taxon>
        <taxon>Metazoa</taxon>
        <taxon>Porifera</taxon>
        <taxon>Hexactinellida</taxon>
        <taxon>Hexasterophora</taxon>
        <taxon>Lyssacinosida</taxon>
        <taxon>Leucopsacidae</taxon>
        <taxon>Oopsacas</taxon>
    </lineage>
</organism>
<dbReference type="CDD" id="cd01087">
    <property type="entry name" value="Prolidase"/>
    <property type="match status" value="1"/>
</dbReference>
<dbReference type="SUPFAM" id="SSF55920">
    <property type="entry name" value="Creatinase/aminopeptidase"/>
    <property type="match status" value="1"/>
</dbReference>